<dbReference type="PROSITE" id="PS51186">
    <property type="entry name" value="GNAT"/>
    <property type="match status" value="1"/>
</dbReference>
<comment type="similarity">
    <text evidence="1">Belongs to the glycine N-acyltransferase family.</text>
</comment>
<gene>
    <name evidence="3" type="ORF">V1264_020108</name>
</gene>
<keyword evidence="1" id="KW-0012">Acyltransferase</keyword>
<dbReference type="Proteomes" id="UP001374579">
    <property type="component" value="Unassembled WGS sequence"/>
</dbReference>
<dbReference type="Pfam" id="PF08445">
    <property type="entry name" value="FR47"/>
    <property type="match status" value="1"/>
</dbReference>
<dbReference type="InterPro" id="IPR000182">
    <property type="entry name" value="GNAT_dom"/>
</dbReference>
<dbReference type="EMBL" id="JBAMIC010000010">
    <property type="protein sequence ID" value="KAK7101778.1"/>
    <property type="molecule type" value="Genomic_DNA"/>
</dbReference>
<evidence type="ECO:0000313" key="4">
    <source>
        <dbReference type="Proteomes" id="UP001374579"/>
    </source>
</evidence>
<keyword evidence="4" id="KW-1185">Reference proteome</keyword>
<dbReference type="InterPro" id="IPR013653">
    <property type="entry name" value="GCN5-like_dom"/>
</dbReference>
<dbReference type="CDD" id="cd04301">
    <property type="entry name" value="NAT_SF"/>
    <property type="match status" value="1"/>
</dbReference>
<evidence type="ECO:0000259" key="2">
    <source>
        <dbReference type="PROSITE" id="PS51186"/>
    </source>
</evidence>
<comment type="caution">
    <text evidence="3">The sequence shown here is derived from an EMBL/GenBank/DDBJ whole genome shotgun (WGS) entry which is preliminary data.</text>
</comment>
<dbReference type="PANTHER" id="PTHR15298">
    <property type="entry name" value="L-COA N-ACYLTRANSFERASE-RELATED"/>
    <property type="match status" value="1"/>
</dbReference>
<organism evidence="3 4">
    <name type="scientific">Littorina saxatilis</name>
    <dbReference type="NCBI Taxonomy" id="31220"/>
    <lineage>
        <taxon>Eukaryota</taxon>
        <taxon>Metazoa</taxon>
        <taxon>Spiralia</taxon>
        <taxon>Lophotrochozoa</taxon>
        <taxon>Mollusca</taxon>
        <taxon>Gastropoda</taxon>
        <taxon>Caenogastropoda</taxon>
        <taxon>Littorinimorpha</taxon>
        <taxon>Littorinoidea</taxon>
        <taxon>Littorinidae</taxon>
        <taxon>Littorina</taxon>
    </lineage>
</organism>
<accession>A0AAN9GAI4</accession>
<name>A0AAN9GAI4_9CAEN</name>
<dbReference type="EC" id="2.3.1.-" evidence="1"/>
<dbReference type="SUPFAM" id="SSF55729">
    <property type="entry name" value="Acyl-CoA N-acyltransferases (Nat)"/>
    <property type="match status" value="1"/>
</dbReference>
<sequence length="302" mass="34097">MRGGRVRDANTMAVKLSESQLPQLLLWLQPYLPTTFKLYGDLKSHLQGKFPDVDFFVDRWPDPQAVSAVVDPAGDQLESKVFLGKINLGMFGVNDKALVDLLKDKRLVDWNKPAVLSFVPGSFWPAAMTLMEEKKVGPLQPEPVLMLKATRQNLKQIPVPEGMKISPVTEDVVDVVNSTWKFICEGSDLYIRDLVRHQPSVFLTMEDGQHVGHMLGNSYGAMGMLYIQPHFRRKGYAKVIVSQLAAKYFEEGCDVYVMIEEDNEKSINLHHSVGFKTVPNFKVAWMRTVPKTCEPRSPKCCV</sequence>
<dbReference type="GO" id="GO:0005739">
    <property type="term" value="C:mitochondrion"/>
    <property type="evidence" value="ECO:0007669"/>
    <property type="project" value="InterPro"/>
</dbReference>
<dbReference type="InterPro" id="IPR010313">
    <property type="entry name" value="Glycine_N-acyltransferase"/>
</dbReference>
<protein>
    <recommendedName>
        <fullName evidence="1">Glycine N-acyltransferase-like protein</fullName>
        <ecNumber evidence="1">2.3.1.-</ecNumber>
    </recommendedName>
</protein>
<dbReference type="AlphaFoldDB" id="A0AAN9GAI4"/>
<proteinExistence type="inferred from homology"/>
<dbReference type="InterPro" id="IPR016181">
    <property type="entry name" value="Acyl_CoA_acyltransferase"/>
</dbReference>
<evidence type="ECO:0000256" key="1">
    <source>
        <dbReference type="RuleBase" id="RU368002"/>
    </source>
</evidence>
<reference evidence="3 4" key="1">
    <citation type="submission" date="2024-02" db="EMBL/GenBank/DDBJ databases">
        <title>Chromosome-scale genome assembly of the rough periwinkle Littorina saxatilis.</title>
        <authorList>
            <person name="De Jode A."/>
            <person name="Faria R."/>
            <person name="Formenti G."/>
            <person name="Sims Y."/>
            <person name="Smith T.P."/>
            <person name="Tracey A."/>
            <person name="Wood J.M.D."/>
            <person name="Zagrodzka Z.B."/>
            <person name="Johannesson K."/>
            <person name="Butlin R.K."/>
            <person name="Leder E.H."/>
        </authorList>
    </citation>
    <scope>NUCLEOTIDE SEQUENCE [LARGE SCALE GENOMIC DNA]</scope>
    <source>
        <strain evidence="3">Snail1</strain>
        <tissue evidence="3">Muscle</tissue>
    </source>
</reference>
<keyword evidence="1" id="KW-0808">Transferase</keyword>
<evidence type="ECO:0000313" key="3">
    <source>
        <dbReference type="EMBL" id="KAK7101778.1"/>
    </source>
</evidence>
<dbReference type="PANTHER" id="PTHR15298:SF1">
    <property type="entry name" value="GLYCINE N-ACYLTRANSFERASE-LIKE PROTEIN"/>
    <property type="match status" value="1"/>
</dbReference>
<dbReference type="Gene3D" id="3.40.630.30">
    <property type="match status" value="1"/>
</dbReference>
<feature type="domain" description="N-acetyltransferase" evidence="2">
    <location>
        <begin position="163"/>
        <end position="296"/>
    </location>
</feature>
<dbReference type="GO" id="GO:0047961">
    <property type="term" value="F:glycine N-acyltransferase activity"/>
    <property type="evidence" value="ECO:0007669"/>
    <property type="project" value="InterPro"/>
</dbReference>